<sequence>MNNASVRINQPILQLVVSSLKITAKSTKPFSVHNKIMKQIPRRAFLYVPGDSLRKIEKAAKLNADSICLDIEDGVSINSKVTFNLKMPCLLVSYHRLSTKNQLK</sequence>
<dbReference type="EMBL" id="VXIV02001490">
    <property type="protein sequence ID" value="KAF6032672.1"/>
    <property type="molecule type" value="Genomic_DNA"/>
</dbReference>
<evidence type="ECO:0000313" key="2">
    <source>
        <dbReference type="Proteomes" id="UP000593567"/>
    </source>
</evidence>
<keyword evidence="2" id="KW-1185">Reference proteome</keyword>
<dbReference type="PANTHER" id="PTHR11105">
    <property type="entry name" value="CITRATE LYASE SUBUNIT BETA-RELATED"/>
    <property type="match status" value="1"/>
</dbReference>
<dbReference type="GO" id="GO:0047777">
    <property type="term" value="F:(S)-citramalyl-CoA lyase activity"/>
    <property type="evidence" value="ECO:0007669"/>
    <property type="project" value="TreeGrafter"/>
</dbReference>
<dbReference type="Gene3D" id="3.20.20.60">
    <property type="entry name" value="Phosphoenolpyruvate-binding domains"/>
    <property type="match status" value="1"/>
</dbReference>
<evidence type="ECO:0008006" key="3">
    <source>
        <dbReference type="Google" id="ProtNLM"/>
    </source>
</evidence>
<dbReference type="OrthoDB" id="1773at2759"/>
<comment type="caution">
    <text evidence="1">The sequence shown here is derived from an EMBL/GenBank/DDBJ whole genome shotgun (WGS) entry which is preliminary data.</text>
</comment>
<accession>A0A7J7K1Z7</accession>
<dbReference type="GO" id="GO:0106064">
    <property type="term" value="P:regulation of cobalamin metabolic process"/>
    <property type="evidence" value="ECO:0007669"/>
    <property type="project" value="TreeGrafter"/>
</dbReference>
<dbReference type="PANTHER" id="PTHR11105:SF0">
    <property type="entry name" value="CITRAMALYL-COA LYASE, MITOCHONDRIAL"/>
    <property type="match status" value="1"/>
</dbReference>
<gene>
    <name evidence="1" type="ORF">EB796_009013</name>
</gene>
<dbReference type="InterPro" id="IPR040186">
    <property type="entry name" value="Citramalyl-CoA_lyase"/>
</dbReference>
<evidence type="ECO:0000313" key="1">
    <source>
        <dbReference type="EMBL" id="KAF6032672.1"/>
    </source>
</evidence>
<organism evidence="1 2">
    <name type="scientific">Bugula neritina</name>
    <name type="common">Brown bryozoan</name>
    <name type="synonym">Sertularia neritina</name>
    <dbReference type="NCBI Taxonomy" id="10212"/>
    <lineage>
        <taxon>Eukaryota</taxon>
        <taxon>Metazoa</taxon>
        <taxon>Spiralia</taxon>
        <taxon>Lophotrochozoa</taxon>
        <taxon>Bryozoa</taxon>
        <taxon>Gymnolaemata</taxon>
        <taxon>Cheilostomatida</taxon>
        <taxon>Flustrina</taxon>
        <taxon>Buguloidea</taxon>
        <taxon>Bugulidae</taxon>
        <taxon>Bugula</taxon>
    </lineage>
</organism>
<dbReference type="Proteomes" id="UP000593567">
    <property type="component" value="Unassembled WGS sequence"/>
</dbReference>
<name>A0A7J7K1Z7_BUGNE</name>
<protein>
    <recommendedName>
        <fullName evidence="3">CLYBL</fullName>
    </recommendedName>
</protein>
<proteinExistence type="predicted"/>
<dbReference type="InterPro" id="IPR040442">
    <property type="entry name" value="Pyrv_kinase-like_dom_sf"/>
</dbReference>
<reference evidence="1" key="1">
    <citation type="submission" date="2020-06" db="EMBL/GenBank/DDBJ databases">
        <title>Draft genome of Bugula neritina, a colonial animal packing powerful symbionts and potential medicines.</title>
        <authorList>
            <person name="Rayko M."/>
        </authorList>
    </citation>
    <scope>NUCLEOTIDE SEQUENCE [LARGE SCALE GENOMIC DNA]</scope>
    <source>
        <strain evidence="1">Kwan_BN1</strain>
    </source>
</reference>
<dbReference type="AlphaFoldDB" id="A0A7J7K1Z7"/>
<dbReference type="SUPFAM" id="SSF51621">
    <property type="entry name" value="Phosphoenolpyruvate/pyruvate domain"/>
    <property type="match status" value="1"/>
</dbReference>
<dbReference type="InterPro" id="IPR015813">
    <property type="entry name" value="Pyrv/PenolPyrv_kinase-like_dom"/>
</dbReference>